<dbReference type="InParanoid" id="A0A316VRA4"/>
<feature type="compositionally biased region" description="Polar residues" evidence="1">
    <location>
        <begin position="199"/>
        <end position="209"/>
    </location>
</feature>
<organism evidence="2 3">
    <name type="scientific">Ceraceosorus guamensis</name>
    <dbReference type="NCBI Taxonomy" id="1522189"/>
    <lineage>
        <taxon>Eukaryota</taxon>
        <taxon>Fungi</taxon>
        <taxon>Dikarya</taxon>
        <taxon>Basidiomycota</taxon>
        <taxon>Ustilaginomycotina</taxon>
        <taxon>Exobasidiomycetes</taxon>
        <taxon>Ceraceosorales</taxon>
        <taxon>Ceraceosoraceae</taxon>
        <taxon>Ceraceosorus</taxon>
    </lineage>
</organism>
<evidence type="ECO:0000256" key="1">
    <source>
        <dbReference type="SAM" id="MobiDB-lite"/>
    </source>
</evidence>
<evidence type="ECO:0000313" key="3">
    <source>
        <dbReference type="Proteomes" id="UP000245783"/>
    </source>
</evidence>
<reference evidence="2 3" key="1">
    <citation type="journal article" date="2018" name="Mol. Biol. Evol.">
        <title>Broad Genomic Sampling Reveals a Smut Pathogenic Ancestry of the Fungal Clade Ustilaginomycotina.</title>
        <authorList>
            <person name="Kijpornyongpan T."/>
            <person name="Mondo S.J."/>
            <person name="Barry K."/>
            <person name="Sandor L."/>
            <person name="Lee J."/>
            <person name="Lipzen A."/>
            <person name="Pangilinan J."/>
            <person name="LaButti K."/>
            <person name="Hainaut M."/>
            <person name="Henrissat B."/>
            <person name="Grigoriev I.V."/>
            <person name="Spatafora J.W."/>
            <person name="Aime M.C."/>
        </authorList>
    </citation>
    <scope>NUCLEOTIDE SEQUENCE [LARGE SCALE GENOMIC DNA]</scope>
    <source>
        <strain evidence="2 3">MCA 4658</strain>
    </source>
</reference>
<feature type="region of interest" description="Disordered" evidence="1">
    <location>
        <begin position="172"/>
        <end position="209"/>
    </location>
</feature>
<accession>A0A316VRA4</accession>
<keyword evidence="3" id="KW-1185">Reference proteome</keyword>
<dbReference type="GeneID" id="37033221"/>
<gene>
    <name evidence="2" type="ORF">IE81DRAFT_255495</name>
</gene>
<dbReference type="EMBL" id="KZ819440">
    <property type="protein sequence ID" value="PWN39880.1"/>
    <property type="molecule type" value="Genomic_DNA"/>
</dbReference>
<evidence type="ECO:0000313" key="2">
    <source>
        <dbReference type="EMBL" id="PWN39880.1"/>
    </source>
</evidence>
<feature type="compositionally biased region" description="Basic residues" evidence="1">
    <location>
        <begin position="188"/>
        <end position="197"/>
    </location>
</feature>
<feature type="compositionally biased region" description="Basic and acidic residues" evidence="1">
    <location>
        <begin position="50"/>
        <end position="65"/>
    </location>
</feature>
<feature type="compositionally biased region" description="Basic and acidic residues" evidence="1">
    <location>
        <begin position="172"/>
        <end position="187"/>
    </location>
</feature>
<dbReference type="Proteomes" id="UP000245783">
    <property type="component" value="Unassembled WGS sequence"/>
</dbReference>
<proteinExistence type="predicted"/>
<dbReference type="AlphaFoldDB" id="A0A316VRA4"/>
<sequence>MLSIARRTAPPPIQSRIFTLVSSMQLRAIISYLDSSCVRARGRQRRAGGRKGEKVHCNNDEHTQARADIPAPAHTSSRHADDRHRMLMLAMLAMRCDDALTALHARLNGLETLTASCADVGRTSVLVRHEEKEKIPLGTRRFRRYKRHHITHTLTPRLTSTLQPFGNLFRGGDTHATHTRHTRDTHATHTRHTHTHTHSLSLSLSERTH</sequence>
<dbReference type="RefSeq" id="XP_025367040.1">
    <property type="nucleotide sequence ID" value="XM_025511351.1"/>
</dbReference>
<name>A0A316VRA4_9BASI</name>
<protein>
    <submittedName>
        <fullName evidence="2">Uncharacterized protein</fullName>
    </submittedName>
</protein>
<feature type="region of interest" description="Disordered" evidence="1">
    <location>
        <begin position="43"/>
        <end position="80"/>
    </location>
</feature>